<gene>
    <name evidence="2" type="ORF">SAMN05428983_5118</name>
</gene>
<evidence type="ECO:0000313" key="2">
    <source>
        <dbReference type="EMBL" id="SDK48173.1"/>
    </source>
</evidence>
<reference evidence="2 3" key="1">
    <citation type="submission" date="2016-10" db="EMBL/GenBank/DDBJ databases">
        <authorList>
            <person name="Varghese N."/>
            <person name="Submissions S."/>
        </authorList>
    </citation>
    <scope>NUCLEOTIDE SEQUENCE [LARGE SCALE GENOMIC DNA]</scope>
    <source>
        <strain evidence="2 3">PDC82</strain>
    </source>
</reference>
<feature type="transmembrane region" description="Helical" evidence="1">
    <location>
        <begin position="12"/>
        <end position="43"/>
    </location>
</feature>
<name>A0A7Z7BSQ3_9HYPH</name>
<sequence length="49" mass="5653">MLLFNHMFCIFFRLFPVLAAFVAIAGTGVIRTGLWLGIIVWWAHRFISV</sequence>
<evidence type="ECO:0000256" key="1">
    <source>
        <dbReference type="SAM" id="Phobius"/>
    </source>
</evidence>
<protein>
    <submittedName>
        <fullName evidence="2">Uncharacterized protein</fullName>
    </submittedName>
</protein>
<evidence type="ECO:0000313" key="3">
    <source>
        <dbReference type="Proteomes" id="UP000198917"/>
    </source>
</evidence>
<keyword evidence="1" id="KW-1133">Transmembrane helix</keyword>
<accession>A0A7Z7BSQ3</accession>
<dbReference type="EMBL" id="FNEW01000009">
    <property type="protein sequence ID" value="SDK48173.1"/>
    <property type="molecule type" value="Genomic_DNA"/>
</dbReference>
<proteinExistence type="predicted"/>
<keyword evidence="1" id="KW-0812">Transmembrane</keyword>
<keyword evidence="1" id="KW-0472">Membrane</keyword>
<dbReference type="AlphaFoldDB" id="A0A7Z7BSQ3"/>
<dbReference type="Proteomes" id="UP000198917">
    <property type="component" value="Unassembled WGS sequence"/>
</dbReference>
<organism evidence="2 3">
    <name type="scientific">Agrobacterium fabrum</name>
    <dbReference type="NCBI Taxonomy" id="1176649"/>
    <lineage>
        <taxon>Bacteria</taxon>
        <taxon>Pseudomonadati</taxon>
        <taxon>Pseudomonadota</taxon>
        <taxon>Alphaproteobacteria</taxon>
        <taxon>Hyphomicrobiales</taxon>
        <taxon>Rhizobiaceae</taxon>
        <taxon>Rhizobium/Agrobacterium group</taxon>
        <taxon>Agrobacterium</taxon>
        <taxon>Agrobacterium tumefaciens complex</taxon>
    </lineage>
</organism>
<comment type="caution">
    <text evidence="2">The sequence shown here is derived from an EMBL/GenBank/DDBJ whole genome shotgun (WGS) entry which is preliminary data.</text>
</comment>